<sequence>MTSPTYRPNILVTGTPGTGKTTTSELIALAVGFQHIEVGKLVKEKQLHNGFDEEFQSWLLDEDKVVDELEPIMQEGGKIIDHHGCDFFPERWFDLVVVLRTDNSVLYPRLKKRNYNTNKITENIECEIMEVVVEEARASYKEEIVKELQSNSLNDMEDNVDWVESWINEFEASGRQPNILGVRPNEDDESDDSDGMDEA</sequence>
<dbReference type="AlphaFoldDB" id="A0AAD5SKK4"/>
<feature type="compositionally biased region" description="Acidic residues" evidence="11">
    <location>
        <begin position="186"/>
        <end position="199"/>
    </location>
</feature>
<dbReference type="HAMAP" id="MF_00039">
    <property type="entry name" value="Adenylate_kinase_AK6"/>
    <property type="match status" value="1"/>
</dbReference>
<feature type="binding site" evidence="10">
    <location>
        <position position="113"/>
    </location>
    <ligand>
        <name>ATP</name>
        <dbReference type="ChEBI" id="CHEBI:30616"/>
    </ligand>
</feature>
<comment type="caution">
    <text evidence="12">The sequence shown here is derived from an EMBL/GenBank/DDBJ whole genome shotgun (WGS) entry which is preliminary data.</text>
</comment>
<dbReference type="Pfam" id="PF13238">
    <property type="entry name" value="AAA_18"/>
    <property type="match status" value="1"/>
</dbReference>
<dbReference type="GO" id="GO:0004017">
    <property type="term" value="F:AMP kinase activity"/>
    <property type="evidence" value="ECO:0007669"/>
    <property type="project" value="UniProtKB-UniRule"/>
</dbReference>
<feature type="region of interest" description="LID" evidence="10">
    <location>
        <begin position="112"/>
        <end position="122"/>
    </location>
</feature>
<feature type="binding site" evidence="10">
    <location>
        <position position="17"/>
    </location>
    <ligand>
        <name>ATP</name>
        <dbReference type="ChEBI" id="CHEBI:30616"/>
    </ligand>
</feature>
<dbReference type="FunFam" id="3.40.50.300:FF:000372">
    <property type="entry name" value="Adenylate kinase isoenzyme 6 homolog"/>
    <property type="match status" value="1"/>
</dbReference>
<accession>A0AAD5SKK4</accession>
<dbReference type="SUPFAM" id="SSF52540">
    <property type="entry name" value="P-loop containing nucleoside triphosphate hydrolases"/>
    <property type="match status" value="1"/>
</dbReference>
<comment type="catalytic activity">
    <reaction evidence="10">
        <text>ATP + H2O = ADP + phosphate + H(+)</text>
        <dbReference type="Rhea" id="RHEA:13065"/>
        <dbReference type="ChEBI" id="CHEBI:15377"/>
        <dbReference type="ChEBI" id="CHEBI:15378"/>
        <dbReference type="ChEBI" id="CHEBI:30616"/>
        <dbReference type="ChEBI" id="CHEBI:43474"/>
        <dbReference type="ChEBI" id="CHEBI:456216"/>
    </reaction>
</comment>
<evidence type="ECO:0000256" key="8">
    <source>
        <dbReference type="ARBA" id="ARBA00022840"/>
    </source>
</evidence>
<evidence type="ECO:0000256" key="10">
    <source>
        <dbReference type="HAMAP-Rule" id="MF_03173"/>
    </source>
</evidence>
<dbReference type="EMBL" id="JADGJD010000004">
    <property type="protein sequence ID" value="KAJ3057418.1"/>
    <property type="molecule type" value="Genomic_DNA"/>
</dbReference>
<comment type="subcellular location">
    <subcellularLocation>
        <location evidence="10">Cytoplasm</location>
    </subcellularLocation>
    <subcellularLocation>
        <location evidence="10">Nucleus</location>
    </subcellularLocation>
</comment>
<keyword evidence="3 10" id="KW-0690">Ribosome biogenesis</keyword>
<keyword evidence="2 10" id="KW-0963">Cytoplasm</keyword>
<evidence type="ECO:0000256" key="6">
    <source>
        <dbReference type="ARBA" id="ARBA00022741"/>
    </source>
</evidence>
<dbReference type="GO" id="GO:0016887">
    <property type="term" value="F:ATP hydrolysis activity"/>
    <property type="evidence" value="ECO:0007669"/>
    <property type="project" value="UniProtKB-UniRule"/>
</dbReference>
<proteinExistence type="inferred from homology"/>
<feature type="binding site" evidence="10">
    <location>
        <position position="19"/>
    </location>
    <ligand>
        <name>ATP</name>
        <dbReference type="ChEBI" id="CHEBI:30616"/>
    </ligand>
</feature>
<feature type="binding site" evidence="10">
    <location>
        <position position="22"/>
    </location>
    <ligand>
        <name>ATP</name>
        <dbReference type="ChEBI" id="CHEBI:30616"/>
    </ligand>
</feature>
<dbReference type="Proteomes" id="UP001212841">
    <property type="component" value="Unassembled WGS sequence"/>
</dbReference>
<comment type="caution">
    <text evidence="10">Lacks conserved residue(s) required for the propagation of feature annotation.</text>
</comment>
<feature type="region of interest" description="NMPbind" evidence="10">
    <location>
        <begin position="37"/>
        <end position="60"/>
    </location>
</feature>
<evidence type="ECO:0000256" key="4">
    <source>
        <dbReference type="ARBA" id="ARBA00022552"/>
    </source>
</evidence>
<dbReference type="InterPro" id="IPR027417">
    <property type="entry name" value="P-loop_NTPase"/>
</dbReference>
<evidence type="ECO:0000256" key="5">
    <source>
        <dbReference type="ARBA" id="ARBA00022679"/>
    </source>
</evidence>
<evidence type="ECO:0000256" key="2">
    <source>
        <dbReference type="ARBA" id="ARBA00022490"/>
    </source>
</evidence>
<dbReference type="GO" id="GO:0042274">
    <property type="term" value="P:ribosomal small subunit biogenesis"/>
    <property type="evidence" value="ECO:0007669"/>
    <property type="project" value="UniProtKB-UniRule"/>
</dbReference>
<reference evidence="12" key="1">
    <citation type="submission" date="2020-05" db="EMBL/GenBank/DDBJ databases">
        <title>Phylogenomic resolution of chytrid fungi.</title>
        <authorList>
            <person name="Stajich J.E."/>
            <person name="Amses K."/>
            <person name="Simmons R."/>
            <person name="Seto K."/>
            <person name="Myers J."/>
            <person name="Bonds A."/>
            <person name="Quandt C.A."/>
            <person name="Barry K."/>
            <person name="Liu P."/>
            <person name="Grigoriev I."/>
            <person name="Longcore J.E."/>
            <person name="James T.Y."/>
        </authorList>
    </citation>
    <scope>NUCLEOTIDE SEQUENCE</scope>
    <source>
        <strain evidence="12">JEL0318</strain>
    </source>
</reference>
<keyword evidence="8 10" id="KW-0067">ATP-binding</keyword>
<comment type="catalytic activity">
    <reaction evidence="1 10">
        <text>AMP + ATP = 2 ADP</text>
        <dbReference type="Rhea" id="RHEA:12973"/>
        <dbReference type="ChEBI" id="CHEBI:30616"/>
        <dbReference type="ChEBI" id="CHEBI:456215"/>
        <dbReference type="ChEBI" id="CHEBI:456216"/>
        <dbReference type="EC" id="2.7.4.3"/>
    </reaction>
</comment>
<evidence type="ECO:0000256" key="3">
    <source>
        <dbReference type="ARBA" id="ARBA00022517"/>
    </source>
</evidence>
<dbReference type="InterPro" id="IPR020618">
    <property type="entry name" value="Adenyl_kinase_AK6"/>
</dbReference>
<evidence type="ECO:0000256" key="1">
    <source>
        <dbReference type="ARBA" id="ARBA00000582"/>
    </source>
</evidence>
<evidence type="ECO:0000256" key="7">
    <source>
        <dbReference type="ARBA" id="ARBA00022777"/>
    </source>
</evidence>
<feature type="binding site" evidence="10">
    <location>
        <position position="20"/>
    </location>
    <ligand>
        <name>ATP</name>
        <dbReference type="ChEBI" id="CHEBI:30616"/>
    </ligand>
</feature>
<keyword evidence="7 10" id="KW-0418">Kinase</keyword>
<comment type="similarity">
    <text evidence="10">Belongs to the adenylate kinase family. AK6 subfamily.</text>
</comment>
<dbReference type="GO" id="GO:0005737">
    <property type="term" value="C:cytoplasm"/>
    <property type="evidence" value="ECO:0007669"/>
    <property type="project" value="UniProtKB-SubCell"/>
</dbReference>
<dbReference type="EC" id="2.7.4.3" evidence="10"/>
<protein>
    <recommendedName>
        <fullName evidence="10">Adenylate kinase isoenzyme 6 homolog</fullName>
        <shortName evidence="10">AK6</shortName>
        <ecNumber evidence="10">2.7.4.3</ecNumber>
    </recommendedName>
    <alternativeName>
        <fullName evidence="10">Dual activity adenylate kinase/ATPase</fullName>
        <shortName evidence="10">AK/ATPase</shortName>
    </alternativeName>
</protein>
<evidence type="ECO:0000313" key="12">
    <source>
        <dbReference type="EMBL" id="KAJ3057418.1"/>
    </source>
</evidence>
<gene>
    <name evidence="12" type="ORF">HK097_007597</name>
</gene>
<dbReference type="GO" id="GO:0006364">
    <property type="term" value="P:rRNA processing"/>
    <property type="evidence" value="ECO:0007669"/>
    <property type="project" value="UniProtKB-KW"/>
</dbReference>
<organism evidence="12 13">
    <name type="scientific">Rhizophlyctis rosea</name>
    <dbReference type="NCBI Taxonomy" id="64517"/>
    <lineage>
        <taxon>Eukaryota</taxon>
        <taxon>Fungi</taxon>
        <taxon>Fungi incertae sedis</taxon>
        <taxon>Chytridiomycota</taxon>
        <taxon>Chytridiomycota incertae sedis</taxon>
        <taxon>Chytridiomycetes</taxon>
        <taxon>Rhizophlyctidales</taxon>
        <taxon>Rhizophlyctidaceae</taxon>
        <taxon>Rhizophlyctis</taxon>
    </lineage>
</organism>
<dbReference type="GO" id="GO:0005524">
    <property type="term" value="F:ATP binding"/>
    <property type="evidence" value="ECO:0007669"/>
    <property type="project" value="UniProtKB-KW"/>
</dbReference>
<keyword evidence="9 10" id="KW-0539">Nucleus</keyword>
<evidence type="ECO:0000313" key="13">
    <source>
        <dbReference type="Proteomes" id="UP001212841"/>
    </source>
</evidence>
<keyword evidence="4 10" id="KW-0698">rRNA processing</keyword>
<dbReference type="Gene3D" id="3.40.50.300">
    <property type="entry name" value="P-loop containing nucleotide triphosphate hydrolases"/>
    <property type="match status" value="1"/>
</dbReference>
<evidence type="ECO:0000256" key="11">
    <source>
        <dbReference type="SAM" id="MobiDB-lite"/>
    </source>
</evidence>
<dbReference type="PANTHER" id="PTHR12595:SF0">
    <property type="entry name" value="ADENYLATE KINASE ISOENZYME 6"/>
    <property type="match status" value="1"/>
</dbReference>
<comment type="function">
    <text evidence="10">Broad-specificity nucleoside monophosphate (NMP) kinase that catalyzes the reversible transfer of the terminal phosphate group between nucleoside triphosphates and monophosphates. Has also ATPase activity. Involved in the late cytoplasmic maturation steps of the 40S ribosomal particles, specifically 18S rRNA maturation. While NMP activity is not required for ribosome maturation, ATPase activity is. Associates transiently with small ribosomal subunit protein uS11. ATP hydrolysis breaks the interaction with uS11. May temporarily remove uS11 from the ribosome to enable a conformational change of the ribosomal RNA that is needed for the final maturation step of the small ribosomal subunit. Its NMP activity may have a role in nuclear energy homeostasis.</text>
</comment>
<evidence type="ECO:0000256" key="9">
    <source>
        <dbReference type="ARBA" id="ARBA00023242"/>
    </source>
</evidence>
<dbReference type="GO" id="GO:0005634">
    <property type="term" value="C:nucleus"/>
    <property type="evidence" value="ECO:0007669"/>
    <property type="project" value="UniProtKB-SubCell"/>
</dbReference>
<keyword evidence="5 10" id="KW-0808">Transferase</keyword>
<dbReference type="PANTHER" id="PTHR12595">
    <property type="entry name" value="POS9-ACTIVATING FACTOR FAP7-RELATED"/>
    <property type="match status" value="1"/>
</dbReference>
<keyword evidence="6 10" id="KW-0547">Nucleotide-binding</keyword>
<feature type="binding site" evidence="10">
    <location>
        <position position="21"/>
    </location>
    <ligand>
        <name>ATP</name>
        <dbReference type="ChEBI" id="CHEBI:30616"/>
    </ligand>
</feature>
<name>A0AAD5SKK4_9FUNG</name>
<keyword evidence="13" id="KW-1185">Reference proteome</keyword>
<feature type="region of interest" description="Disordered" evidence="11">
    <location>
        <begin position="177"/>
        <end position="199"/>
    </location>
</feature>
<comment type="subunit">
    <text evidence="10">Interacts with small ribosomal subunit protein uS11. Not a structural component of 43S pre-ribosomes, but transiently interacts with them by binding to uS11.</text>
</comment>